<dbReference type="SUPFAM" id="SSF51445">
    <property type="entry name" value="(Trans)glycosidases"/>
    <property type="match status" value="1"/>
</dbReference>
<dbReference type="PANTHER" id="PTHR10353">
    <property type="entry name" value="GLYCOSYL HYDROLASE"/>
    <property type="match status" value="1"/>
</dbReference>
<evidence type="ECO:0000313" key="13">
    <source>
        <dbReference type="Proteomes" id="UP000266723"/>
    </source>
</evidence>
<dbReference type="InterPro" id="IPR017853">
    <property type="entry name" value="GH"/>
</dbReference>
<organism evidence="12 13">
    <name type="scientific">Brassica cretica</name>
    <name type="common">Mustard</name>
    <dbReference type="NCBI Taxonomy" id="69181"/>
    <lineage>
        <taxon>Eukaryota</taxon>
        <taxon>Viridiplantae</taxon>
        <taxon>Streptophyta</taxon>
        <taxon>Embryophyta</taxon>
        <taxon>Tracheophyta</taxon>
        <taxon>Spermatophyta</taxon>
        <taxon>Magnoliopsida</taxon>
        <taxon>eudicotyledons</taxon>
        <taxon>Gunneridae</taxon>
        <taxon>Pentapetalae</taxon>
        <taxon>rosids</taxon>
        <taxon>malvids</taxon>
        <taxon>Brassicales</taxon>
        <taxon>Brassicaceae</taxon>
        <taxon>Brassiceae</taxon>
        <taxon>Brassica</taxon>
    </lineage>
</organism>
<dbReference type="PANTHER" id="PTHR10353:SF264">
    <property type="entry name" value="THIOGLUCOSIDASE"/>
    <property type="match status" value="1"/>
</dbReference>
<comment type="subcellular location">
    <subcellularLocation>
        <location evidence="2">Vacuole</location>
    </subcellularLocation>
</comment>
<dbReference type="Gene3D" id="3.30.200.20">
    <property type="entry name" value="Phosphorylase Kinase, domain 1"/>
    <property type="match status" value="1"/>
</dbReference>
<gene>
    <name evidence="12" type="ORF">DY000_02035977</name>
</gene>
<reference evidence="12 13" key="1">
    <citation type="journal article" date="2020" name="BMC Genomics">
        <title>Intraspecific diversification of the crop wild relative Brassica cretica Lam. using demographic model selection.</title>
        <authorList>
            <person name="Kioukis A."/>
            <person name="Michalopoulou V.A."/>
            <person name="Briers L."/>
            <person name="Pirintsos S."/>
            <person name="Studholme D.J."/>
            <person name="Pavlidis P."/>
            <person name="Sarris P.F."/>
        </authorList>
    </citation>
    <scope>NUCLEOTIDE SEQUENCE [LARGE SCALE GENOMIC DNA]</scope>
    <source>
        <strain evidence="13">cv. PFS-1207/04</strain>
    </source>
</reference>
<comment type="catalytic activity">
    <reaction evidence="9">
        <text>a thioglucoside + H2O = a sugar + a thiol.</text>
        <dbReference type="EC" id="3.2.1.147"/>
    </reaction>
</comment>
<evidence type="ECO:0000313" key="12">
    <source>
        <dbReference type="EMBL" id="KAF3578092.1"/>
    </source>
</evidence>
<dbReference type="EC" id="3.2.1.147" evidence="4"/>
<keyword evidence="13" id="KW-1185">Reference proteome</keyword>
<dbReference type="InterPro" id="IPR001360">
    <property type="entry name" value="Glyco_hydro_1"/>
</dbReference>
<dbReference type="Gene3D" id="3.20.20.80">
    <property type="entry name" value="Glycosidases"/>
    <property type="match status" value="1"/>
</dbReference>
<comment type="function">
    <text evidence="1">Degradation of glucosinolates (glucose residue linked by a thioglucoside bound to an amino acid derivative) to glucose, sulfate and any of the products: thiocyanates, isothiocyanates, nitriles, epithionitriles or oxazolidine-2-thiones.</text>
</comment>
<dbReference type="PROSITE" id="PS00653">
    <property type="entry name" value="GLYCOSYL_HYDROL_F1_2"/>
    <property type="match status" value="1"/>
</dbReference>
<name>A0ABQ7DJD7_BRACR</name>
<evidence type="ECO:0000256" key="6">
    <source>
        <dbReference type="ARBA" id="ARBA00022801"/>
    </source>
</evidence>
<evidence type="ECO:0000256" key="4">
    <source>
        <dbReference type="ARBA" id="ARBA00012250"/>
    </source>
</evidence>
<accession>A0ABQ7DJD7</accession>
<dbReference type="Proteomes" id="UP000266723">
    <property type="component" value="Unassembled WGS sequence"/>
</dbReference>
<evidence type="ECO:0000256" key="5">
    <source>
        <dbReference type="ARBA" id="ARBA00022554"/>
    </source>
</evidence>
<dbReference type="EMBL" id="QGKV02000649">
    <property type="protein sequence ID" value="KAF3578092.1"/>
    <property type="molecule type" value="Genomic_DNA"/>
</dbReference>
<proteinExistence type="inferred from homology"/>
<dbReference type="InterPro" id="IPR033132">
    <property type="entry name" value="GH_1_N_CS"/>
</dbReference>
<dbReference type="InterPro" id="IPR011009">
    <property type="entry name" value="Kinase-like_dom_sf"/>
</dbReference>
<evidence type="ECO:0000256" key="8">
    <source>
        <dbReference type="ARBA" id="ARBA00032797"/>
    </source>
</evidence>
<evidence type="ECO:0000259" key="11">
    <source>
        <dbReference type="SMART" id="SM00220"/>
    </source>
</evidence>
<sequence length="349" mass="39910">MEAFEKLEKVWGGTYGKVSAMEAFEKLEKVWGGTYGKVYRAREKAMGLIVALKKTRLHEDEEGVPPTTLCDISILRMLGRDPHIVRGKRSFDKKKSFGRADFPQGFLFGTASSAYQYEGAVKEGSRGESMWDTFARKYPERNCHSNADETIDFYHRYKEDIQRMKDINMDSFRFSISWVRILPHGKLSKGVNKEGIRFYNELIDELLANGITPLATLFHWDTPQALEEEYGGFLSENITMDFRDFANICFEEFGDRVKLWLTINEPWVYSVGGYDAGRKAPGRASKYMNDAATAGKSGHEAYIVSHNLLLSHAEAVEAFRNCHNVRTTNLDKHMDQTINHTVKMLLINI</sequence>
<dbReference type="SMART" id="SM00220">
    <property type="entry name" value="S_TKc"/>
    <property type="match status" value="1"/>
</dbReference>
<evidence type="ECO:0000256" key="9">
    <source>
        <dbReference type="ARBA" id="ARBA00034026"/>
    </source>
</evidence>
<comment type="similarity">
    <text evidence="3 10">Belongs to the glycosyl hydrolase 1 family.</text>
</comment>
<evidence type="ECO:0000256" key="3">
    <source>
        <dbReference type="ARBA" id="ARBA00010838"/>
    </source>
</evidence>
<evidence type="ECO:0000256" key="1">
    <source>
        <dbReference type="ARBA" id="ARBA00003014"/>
    </source>
</evidence>
<keyword evidence="5" id="KW-0926">Vacuole</keyword>
<evidence type="ECO:0000256" key="10">
    <source>
        <dbReference type="RuleBase" id="RU003690"/>
    </source>
</evidence>
<dbReference type="SUPFAM" id="SSF56112">
    <property type="entry name" value="Protein kinase-like (PK-like)"/>
    <property type="match status" value="1"/>
</dbReference>
<protein>
    <recommendedName>
        <fullName evidence="4">thioglucosidase</fullName>
        <ecNumber evidence="4">3.2.1.147</ecNumber>
    </recommendedName>
    <alternativeName>
        <fullName evidence="7">Sinigrinase</fullName>
    </alternativeName>
    <alternativeName>
        <fullName evidence="8">Thioglucosidase</fullName>
    </alternativeName>
</protein>
<dbReference type="InterPro" id="IPR000719">
    <property type="entry name" value="Prot_kinase_dom"/>
</dbReference>
<feature type="domain" description="Protein kinase" evidence="11">
    <location>
        <begin position="24"/>
        <end position="268"/>
    </location>
</feature>
<evidence type="ECO:0000256" key="2">
    <source>
        <dbReference type="ARBA" id="ARBA00004116"/>
    </source>
</evidence>
<keyword evidence="6" id="KW-0378">Hydrolase</keyword>
<comment type="caution">
    <text evidence="12">The sequence shown here is derived from an EMBL/GenBank/DDBJ whole genome shotgun (WGS) entry which is preliminary data.</text>
</comment>
<evidence type="ECO:0000256" key="7">
    <source>
        <dbReference type="ARBA" id="ARBA00032643"/>
    </source>
</evidence>
<dbReference type="Pfam" id="PF00232">
    <property type="entry name" value="Glyco_hydro_1"/>
    <property type="match status" value="1"/>
</dbReference>